<proteinExistence type="predicted"/>
<evidence type="ECO:0000313" key="2">
    <source>
        <dbReference type="Proteomes" id="UP000198982"/>
    </source>
</evidence>
<organism evidence="1 2">
    <name type="scientific">Pseudomonas saponiphila</name>
    <dbReference type="NCBI Taxonomy" id="556534"/>
    <lineage>
        <taxon>Bacteria</taxon>
        <taxon>Pseudomonadati</taxon>
        <taxon>Pseudomonadota</taxon>
        <taxon>Gammaproteobacteria</taxon>
        <taxon>Pseudomonadales</taxon>
        <taxon>Pseudomonadaceae</taxon>
        <taxon>Pseudomonas</taxon>
    </lineage>
</organism>
<accession>A0A1H4ZZH1</accession>
<reference evidence="2" key="1">
    <citation type="submission" date="2016-10" db="EMBL/GenBank/DDBJ databases">
        <authorList>
            <person name="Varghese N."/>
            <person name="Submissions S."/>
        </authorList>
    </citation>
    <scope>NUCLEOTIDE SEQUENCE [LARGE SCALE GENOMIC DNA]</scope>
    <source>
        <strain evidence="2">DSM 9751</strain>
    </source>
</reference>
<name>A0A1H4ZZH1_9PSED</name>
<evidence type="ECO:0000313" key="1">
    <source>
        <dbReference type="EMBL" id="SED35543.1"/>
    </source>
</evidence>
<sequence length="119" mass="13610">MKAETVLRSSFSLDGTRIFLVHIEGSGFRIGTRWRWLAKFDLIFDACDAFEALEMMEGDLARAGAALKAEIRRVPRHTFGRKRSTHSRISYLVRCSESRAAGMRLKRCGSKGSVEYWTY</sequence>
<keyword evidence="2" id="KW-1185">Reference proteome</keyword>
<gene>
    <name evidence="1" type="ORF">SAMN05216178_6915</name>
</gene>
<dbReference type="AlphaFoldDB" id="A0A1H4ZZH1"/>
<dbReference type="Proteomes" id="UP000198982">
    <property type="component" value="Unassembled WGS sequence"/>
</dbReference>
<protein>
    <submittedName>
        <fullName evidence="1">Uncharacterized protein</fullName>
    </submittedName>
</protein>
<dbReference type="EMBL" id="FNTJ01000003">
    <property type="protein sequence ID" value="SED35543.1"/>
    <property type="molecule type" value="Genomic_DNA"/>
</dbReference>
<dbReference type="RefSeq" id="WP_143038381.1">
    <property type="nucleotide sequence ID" value="NZ_FNTJ01000003.1"/>
</dbReference>